<comment type="caution">
    <text evidence="2">The sequence shown here is derived from an EMBL/GenBank/DDBJ whole genome shotgun (WGS) entry which is preliminary data.</text>
</comment>
<protein>
    <recommendedName>
        <fullName evidence="4">Major facilitator superfamily (MFS) profile domain-containing protein</fullName>
    </recommendedName>
</protein>
<sequence>MNALPSAHFGWWVAVGGALGAVLYYLAVTVIGPTVGVRRLTVALTMCVCAVLGIVVASGRHGDGYALVGVGLLGSIAPFTAVVGSVADRPPREPWRRTALLAAWTALAGVSMAILGYTVADMGSIAFEKIPGRLR</sequence>
<evidence type="ECO:0000313" key="3">
    <source>
        <dbReference type="Proteomes" id="UP001524501"/>
    </source>
</evidence>
<keyword evidence="1" id="KW-0472">Membrane</keyword>
<feature type="transmembrane region" description="Helical" evidence="1">
    <location>
        <begin position="99"/>
        <end position="120"/>
    </location>
</feature>
<evidence type="ECO:0000256" key="1">
    <source>
        <dbReference type="SAM" id="Phobius"/>
    </source>
</evidence>
<reference evidence="2 3" key="1">
    <citation type="submission" date="2022-07" db="EMBL/GenBank/DDBJ databases">
        <title>Degradation activity of malathion, p-nitrophenol and potential low-temperature adaptation strategy of Rhodococcus sp. FXJ9.536.</title>
        <authorList>
            <person name="Huang J."/>
            <person name="Huang Y."/>
        </authorList>
    </citation>
    <scope>NUCLEOTIDE SEQUENCE [LARGE SCALE GENOMIC DNA]</scope>
    <source>
        <strain evidence="2 3">FXJ9.536</strain>
    </source>
</reference>
<keyword evidence="1" id="KW-0812">Transmembrane</keyword>
<dbReference type="EMBL" id="JANFQF010000014">
    <property type="protein sequence ID" value="MCQ4120970.1"/>
    <property type="molecule type" value="Genomic_DNA"/>
</dbReference>
<gene>
    <name evidence="2" type="ORF">NOF53_17670</name>
</gene>
<feature type="transmembrane region" description="Helical" evidence="1">
    <location>
        <begin position="6"/>
        <end position="28"/>
    </location>
</feature>
<evidence type="ECO:0008006" key="4">
    <source>
        <dbReference type="Google" id="ProtNLM"/>
    </source>
</evidence>
<accession>A0ABT1QIQ4</accession>
<feature type="transmembrane region" description="Helical" evidence="1">
    <location>
        <begin position="65"/>
        <end position="87"/>
    </location>
</feature>
<dbReference type="Proteomes" id="UP001524501">
    <property type="component" value="Unassembled WGS sequence"/>
</dbReference>
<organism evidence="2 3">
    <name type="scientific">Rhodococcus tibetensis</name>
    <dbReference type="NCBI Taxonomy" id="2965064"/>
    <lineage>
        <taxon>Bacteria</taxon>
        <taxon>Bacillati</taxon>
        <taxon>Actinomycetota</taxon>
        <taxon>Actinomycetes</taxon>
        <taxon>Mycobacteriales</taxon>
        <taxon>Nocardiaceae</taxon>
        <taxon>Rhodococcus</taxon>
    </lineage>
</organism>
<name>A0ABT1QIQ4_9NOCA</name>
<evidence type="ECO:0000313" key="2">
    <source>
        <dbReference type="EMBL" id="MCQ4120970.1"/>
    </source>
</evidence>
<dbReference type="RefSeq" id="WP_255971040.1">
    <property type="nucleotide sequence ID" value="NZ_JANFQF010000014.1"/>
</dbReference>
<feature type="transmembrane region" description="Helical" evidence="1">
    <location>
        <begin position="40"/>
        <end position="59"/>
    </location>
</feature>
<keyword evidence="1" id="KW-1133">Transmembrane helix</keyword>
<proteinExistence type="predicted"/>
<keyword evidence="3" id="KW-1185">Reference proteome</keyword>